<gene>
    <name evidence="1" type="ORF">CCHR01_13433</name>
</gene>
<dbReference type="EMBL" id="JAQOWY010000333">
    <property type="protein sequence ID" value="KAK1843942.1"/>
    <property type="molecule type" value="Genomic_DNA"/>
</dbReference>
<evidence type="ECO:0000313" key="2">
    <source>
        <dbReference type="Proteomes" id="UP001243330"/>
    </source>
</evidence>
<evidence type="ECO:0000313" key="1">
    <source>
        <dbReference type="EMBL" id="KAK1843942.1"/>
    </source>
</evidence>
<reference evidence="1" key="1">
    <citation type="submission" date="2023-01" db="EMBL/GenBank/DDBJ databases">
        <title>Colletotrichum chrysophilum M932 genome sequence.</title>
        <authorList>
            <person name="Baroncelli R."/>
        </authorList>
    </citation>
    <scope>NUCLEOTIDE SEQUENCE</scope>
    <source>
        <strain evidence="1">M932</strain>
    </source>
</reference>
<dbReference type="Proteomes" id="UP001243330">
    <property type="component" value="Unassembled WGS sequence"/>
</dbReference>
<protein>
    <submittedName>
        <fullName evidence="1">Uncharacterized protein</fullName>
    </submittedName>
</protein>
<comment type="caution">
    <text evidence="1">The sequence shown here is derived from an EMBL/GenBank/DDBJ whole genome shotgun (WGS) entry which is preliminary data.</text>
</comment>
<keyword evidence="2" id="KW-1185">Reference proteome</keyword>
<sequence>MLSFRGARDPGLHFHSVSQLPLSCWLRCGVGSDRANGSAGILAEAGIRTDTPNWNVDLSSPHVLEGATWSVLIAAHWWWLRPSGRPPRPTATGPIPSPVTRRIYFQERRGGFHECSSAVPSSHLLENSSVFSLGPGLGQFPYSRRS</sequence>
<proteinExistence type="predicted"/>
<accession>A0AAD9AA72</accession>
<name>A0AAD9AA72_9PEZI</name>
<dbReference type="AlphaFoldDB" id="A0AAD9AA72"/>
<organism evidence="1 2">
    <name type="scientific">Colletotrichum chrysophilum</name>
    <dbReference type="NCBI Taxonomy" id="1836956"/>
    <lineage>
        <taxon>Eukaryota</taxon>
        <taxon>Fungi</taxon>
        <taxon>Dikarya</taxon>
        <taxon>Ascomycota</taxon>
        <taxon>Pezizomycotina</taxon>
        <taxon>Sordariomycetes</taxon>
        <taxon>Hypocreomycetidae</taxon>
        <taxon>Glomerellales</taxon>
        <taxon>Glomerellaceae</taxon>
        <taxon>Colletotrichum</taxon>
        <taxon>Colletotrichum gloeosporioides species complex</taxon>
    </lineage>
</organism>